<dbReference type="OrthoDB" id="5540985at2"/>
<dbReference type="AlphaFoldDB" id="A0A4T1ZY23"/>
<dbReference type="RefSeq" id="WP_136665284.1">
    <property type="nucleotide sequence ID" value="NZ_RFLV01000003.1"/>
</dbReference>
<organism evidence="1 2">
    <name type="scientific">Pseudomonas leptonychotis</name>
    <dbReference type="NCBI Taxonomy" id="2448482"/>
    <lineage>
        <taxon>Bacteria</taxon>
        <taxon>Pseudomonadati</taxon>
        <taxon>Pseudomonadota</taxon>
        <taxon>Gammaproteobacteria</taxon>
        <taxon>Pseudomonadales</taxon>
        <taxon>Pseudomonadaceae</taxon>
        <taxon>Pseudomonas</taxon>
    </lineage>
</organism>
<keyword evidence="2" id="KW-1185">Reference proteome</keyword>
<dbReference type="Proteomes" id="UP000307541">
    <property type="component" value="Unassembled WGS sequence"/>
</dbReference>
<protein>
    <recommendedName>
        <fullName evidence="3">Lipoprotein</fullName>
    </recommendedName>
</protein>
<sequence length="114" mass="12989">MAAFICIALLLSGCQSTRELLQAEGYPPAFVDGFEAGCSSGRQAAGALDGFRKDVPRYLVAPLYAQGWDDGFRQCQARQSSEFEREWQDDGWRDRDREWRTHVDQAMAQALRRR</sequence>
<dbReference type="EMBL" id="RFLV01000003">
    <property type="protein sequence ID" value="TIH07796.1"/>
    <property type="molecule type" value="Genomic_DNA"/>
</dbReference>
<name>A0A4T1ZY23_9PSED</name>
<evidence type="ECO:0000313" key="2">
    <source>
        <dbReference type="Proteomes" id="UP000307541"/>
    </source>
</evidence>
<comment type="caution">
    <text evidence="1">The sequence shown here is derived from an EMBL/GenBank/DDBJ whole genome shotgun (WGS) entry which is preliminary data.</text>
</comment>
<evidence type="ECO:0008006" key="3">
    <source>
        <dbReference type="Google" id="ProtNLM"/>
    </source>
</evidence>
<proteinExistence type="predicted"/>
<reference evidence="1 2" key="1">
    <citation type="submission" date="2018-10" db="EMBL/GenBank/DDBJ databases">
        <title>Pseudomonas leptonychotis sp. nov., isolated from Weddell seals in Antarctica.</title>
        <authorList>
            <person name="Novakova D."/>
            <person name="Svec P."/>
            <person name="Kralova S."/>
            <person name="Kristofova L."/>
            <person name="Zeman M."/>
            <person name="Pantucek R."/>
            <person name="Maslanova I."/>
            <person name="Sedlacek I."/>
        </authorList>
    </citation>
    <scope>NUCLEOTIDE SEQUENCE [LARGE SCALE GENOMIC DNA]</scope>
    <source>
        <strain evidence="1 2">CCM 8849</strain>
    </source>
</reference>
<accession>A0A4T1ZY23</accession>
<gene>
    <name evidence="1" type="ORF">D8779_14925</name>
</gene>
<evidence type="ECO:0000313" key="1">
    <source>
        <dbReference type="EMBL" id="TIH07796.1"/>
    </source>
</evidence>